<protein>
    <submittedName>
        <fullName evidence="1">Uncharacterized protein</fullName>
    </submittedName>
</protein>
<evidence type="ECO:0000313" key="2">
    <source>
        <dbReference type="Proteomes" id="UP000072763"/>
    </source>
</evidence>
<dbReference type="Proteomes" id="UP000072763">
    <property type="component" value="Unassembled WGS sequence"/>
</dbReference>
<dbReference type="AlphaFoldDB" id="A0A147DUD1"/>
<accession>A0A147DUD1</accession>
<dbReference type="PATRIC" id="fig|465820.4.peg.2528"/>
<evidence type="ECO:0000313" key="1">
    <source>
        <dbReference type="EMBL" id="KTR54112.1"/>
    </source>
</evidence>
<dbReference type="RefSeq" id="WP_058748604.1">
    <property type="nucleotide sequence ID" value="NZ_LDRC01000006.1"/>
</dbReference>
<sequence>MRITQRAAKSGAFVLVLAGLGGAVLHSLPEPADHAVRPTVERDTDTWSMPLDGYVQPAADETSYAEELVAGPCLERLGIDGTPPWATVSGLEAVSEADDPAVRGNTAPALATTKPLLPALVERRGYHASSTIGANVQARRSWAGSPDRAAAIAAAPGKAVDACWRRAREALGTDGRRVEQATEVAERLTFLAAVDARRDPSVTATTGAWHRCMGTAGLVDLPAAPSDLPSQSMLMDHGLNFREGEVTKAEIALAEQDLSCQESSGYRAALYDAQWSRLLHVTATDAAVLAAARPDQLAVAERVATTIEQLAPEAPEGVD</sequence>
<proteinExistence type="predicted"/>
<organism evidence="1 2">
    <name type="scientific">Curtobacterium oceanosedimentum</name>
    <dbReference type="NCBI Taxonomy" id="465820"/>
    <lineage>
        <taxon>Bacteria</taxon>
        <taxon>Bacillati</taxon>
        <taxon>Actinomycetota</taxon>
        <taxon>Actinomycetes</taxon>
        <taxon>Micrococcales</taxon>
        <taxon>Microbacteriaceae</taxon>
        <taxon>Curtobacterium</taxon>
    </lineage>
</organism>
<reference evidence="1 2" key="1">
    <citation type="journal article" date="2016" name="Front. Microbiol.">
        <title>Genomic Resource of Rice Seed Associated Bacteria.</title>
        <authorList>
            <person name="Midha S."/>
            <person name="Bansal K."/>
            <person name="Sharma S."/>
            <person name="Kumar N."/>
            <person name="Patil P.P."/>
            <person name="Chaudhry V."/>
            <person name="Patil P.B."/>
        </authorList>
    </citation>
    <scope>NUCLEOTIDE SEQUENCE [LARGE SCALE GENOMIC DNA]</scope>
    <source>
        <strain evidence="1 2">NS359</strain>
    </source>
</reference>
<name>A0A147DUD1_9MICO</name>
<dbReference type="EMBL" id="LDRC01000006">
    <property type="protein sequence ID" value="KTR54112.1"/>
    <property type="molecule type" value="Genomic_DNA"/>
</dbReference>
<comment type="caution">
    <text evidence="1">The sequence shown here is derived from an EMBL/GenBank/DDBJ whole genome shotgun (WGS) entry which is preliminary data.</text>
</comment>
<gene>
    <name evidence="1" type="ORF">NS359_00805</name>
</gene>
<dbReference type="OrthoDB" id="3253805at2"/>